<accession>A0A8J5FYJ5</accession>
<proteinExistence type="inferred from homology"/>
<evidence type="ECO:0000256" key="2">
    <source>
        <dbReference type="ARBA" id="ARBA00022676"/>
    </source>
</evidence>
<dbReference type="CDD" id="cd03784">
    <property type="entry name" value="GT1_Gtf-like"/>
    <property type="match status" value="1"/>
</dbReference>
<evidence type="ECO:0000256" key="5">
    <source>
        <dbReference type="SAM" id="MobiDB-lite"/>
    </source>
</evidence>
<dbReference type="Pfam" id="PF00201">
    <property type="entry name" value="UDPGT"/>
    <property type="match status" value="1"/>
</dbReference>
<dbReference type="PROSITE" id="PS00375">
    <property type="entry name" value="UDPGT"/>
    <property type="match status" value="1"/>
</dbReference>
<reference evidence="6 7" key="1">
    <citation type="submission" date="2020-08" db="EMBL/GenBank/DDBJ databases">
        <title>Plant Genome Project.</title>
        <authorList>
            <person name="Zhang R.-G."/>
        </authorList>
    </citation>
    <scope>NUCLEOTIDE SEQUENCE [LARGE SCALE GENOMIC DNA]</scope>
    <source>
        <tissue evidence="6">Rhizome</tissue>
    </source>
</reference>
<evidence type="ECO:0000313" key="6">
    <source>
        <dbReference type="EMBL" id="KAG6498260.1"/>
    </source>
</evidence>
<dbReference type="Gene3D" id="3.40.50.2000">
    <property type="entry name" value="Glycogen Phosphorylase B"/>
    <property type="match status" value="1"/>
</dbReference>
<evidence type="ECO:0000256" key="3">
    <source>
        <dbReference type="ARBA" id="ARBA00022679"/>
    </source>
</evidence>
<dbReference type="InterPro" id="IPR050481">
    <property type="entry name" value="UDP-glycosyltransf_plant"/>
</dbReference>
<evidence type="ECO:0008006" key="8">
    <source>
        <dbReference type="Google" id="ProtNLM"/>
    </source>
</evidence>
<comment type="caution">
    <text evidence="6">The sequence shown here is derived from an EMBL/GenBank/DDBJ whole genome shotgun (WGS) entry which is preliminary data.</text>
</comment>
<dbReference type="SUPFAM" id="SSF53756">
    <property type="entry name" value="UDP-Glycosyltransferase/glycogen phosphorylase"/>
    <property type="match status" value="1"/>
</dbReference>
<protein>
    <recommendedName>
        <fullName evidence="8">UDP-glycosyltransferases domain-containing protein</fullName>
    </recommendedName>
</protein>
<dbReference type="AlphaFoldDB" id="A0A8J5FYJ5"/>
<dbReference type="PANTHER" id="PTHR48048">
    <property type="entry name" value="GLYCOSYLTRANSFERASE"/>
    <property type="match status" value="1"/>
</dbReference>
<dbReference type="FunFam" id="3.40.50.2000:FF:000431">
    <property type="entry name" value="UDP-glycosyltransferase 90A1"/>
    <property type="match status" value="1"/>
</dbReference>
<feature type="region of interest" description="Disordered" evidence="5">
    <location>
        <begin position="151"/>
        <end position="179"/>
    </location>
</feature>
<sequence length="179" mass="18689">MARRAADTLGGVPLLREQRLLQRSAGGGARDAEAGGCDAGGGAAGGISGADEGEGMVWSAWAPQAEILAHRAAGGFVTHCGWNSCLESLQCGAPLLGWPLYAEQHLNAVVMAEKMGVALQLKVERAKGNFVKAEELERGVRALMGESDEGRRVRANCQGRRDDDGAITTPDNPVGHDTV</sequence>
<dbReference type="EMBL" id="JACMSC010000012">
    <property type="protein sequence ID" value="KAG6498260.1"/>
    <property type="molecule type" value="Genomic_DNA"/>
</dbReference>
<evidence type="ECO:0000256" key="4">
    <source>
        <dbReference type="RuleBase" id="RU003718"/>
    </source>
</evidence>
<dbReference type="InterPro" id="IPR035595">
    <property type="entry name" value="UDP_glycos_trans_CS"/>
</dbReference>
<evidence type="ECO:0000313" key="7">
    <source>
        <dbReference type="Proteomes" id="UP000734854"/>
    </source>
</evidence>
<organism evidence="6 7">
    <name type="scientific">Zingiber officinale</name>
    <name type="common">Ginger</name>
    <name type="synonym">Amomum zingiber</name>
    <dbReference type="NCBI Taxonomy" id="94328"/>
    <lineage>
        <taxon>Eukaryota</taxon>
        <taxon>Viridiplantae</taxon>
        <taxon>Streptophyta</taxon>
        <taxon>Embryophyta</taxon>
        <taxon>Tracheophyta</taxon>
        <taxon>Spermatophyta</taxon>
        <taxon>Magnoliopsida</taxon>
        <taxon>Liliopsida</taxon>
        <taxon>Zingiberales</taxon>
        <taxon>Zingiberaceae</taxon>
        <taxon>Zingiber</taxon>
    </lineage>
</organism>
<keyword evidence="7" id="KW-1185">Reference proteome</keyword>
<dbReference type="GO" id="GO:0035251">
    <property type="term" value="F:UDP-glucosyltransferase activity"/>
    <property type="evidence" value="ECO:0007669"/>
    <property type="project" value="InterPro"/>
</dbReference>
<name>A0A8J5FYJ5_ZINOF</name>
<gene>
    <name evidence="6" type="ORF">ZIOFF_046172</name>
</gene>
<keyword evidence="3 4" id="KW-0808">Transferase</keyword>
<dbReference type="Proteomes" id="UP000734854">
    <property type="component" value="Unassembled WGS sequence"/>
</dbReference>
<keyword evidence="2 4" id="KW-0328">Glycosyltransferase</keyword>
<dbReference type="InterPro" id="IPR002213">
    <property type="entry name" value="UDP_glucos_trans"/>
</dbReference>
<evidence type="ECO:0000256" key="1">
    <source>
        <dbReference type="ARBA" id="ARBA00009995"/>
    </source>
</evidence>
<dbReference type="PANTHER" id="PTHR48048:SF30">
    <property type="entry name" value="GLYCOSYLTRANSFERASE"/>
    <property type="match status" value="1"/>
</dbReference>
<comment type="similarity">
    <text evidence="1 4">Belongs to the UDP-glycosyltransferase family.</text>
</comment>